<evidence type="ECO:0000259" key="1">
    <source>
        <dbReference type="SMART" id="SM00382"/>
    </source>
</evidence>
<protein>
    <submittedName>
        <fullName evidence="2">ATP-binding protein</fullName>
    </submittedName>
</protein>
<organism evidence="2 3">
    <name type="scientific">Azohydromonas lata</name>
    <dbReference type="NCBI Taxonomy" id="45677"/>
    <lineage>
        <taxon>Bacteria</taxon>
        <taxon>Pseudomonadati</taxon>
        <taxon>Pseudomonadota</taxon>
        <taxon>Betaproteobacteria</taxon>
        <taxon>Burkholderiales</taxon>
        <taxon>Sphaerotilaceae</taxon>
        <taxon>Azohydromonas</taxon>
    </lineage>
</organism>
<dbReference type="EMBL" id="JAXOJX010000004">
    <property type="protein sequence ID" value="MDZ5455910.1"/>
    <property type="molecule type" value="Genomic_DNA"/>
</dbReference>
<keyword evidence="3" id="KW-1185">Reference proteome</keyword>
<dbReference type="InterPro" id="IPR027417">
    <property type="entry name" value="P-loop_NTPase"/>
</dbReference>
<evidence type="ECO:0000313" key="3">
    <source>
        <dbReference type="Proteomes" id="UP001293718"/>
    </source>
</evidence>
<dbReference type="Proteomes" id="UP001293718">
    <property type="component" value="Unassembled WGS sequence"/>
</dbReference>
<sequence length="378" mass="42753">MLLEYGLKNFFSFKEGVSISFRLDSNCPKSISHGKKYSPAICMKGANGSGKTHLLKGLAFVADFAAKSFSSAPEEGLAFDNFFNSQEPSEFFVEFEVNGVEYLYELSAMPSGVEREAIYKTQKRKTKIIERLKNEIVFVAKSLANFKVMKLRSNASLISTAHQYDLSELRDVHLFFSGVISNLTFGGTREEGFDIKKISKFLSSNKEYLEFTENFIAGCDVGIKKIRIVEVDDEAAKGHYPVFLHEVNGEYKPVTPITESSGTRQLFKSLTVYKAALEAGGVLVLDEFDMYLHPHILPKLLEFFVDEEKNKNNAQIIFSTHNSEIMDFMGRYRTYLVNKRENESFAYRLDEIPGDVLRNDRSIVSPYNEGKVGGVPRL</sequence>
<dbReference type="InterPro" id="IPR003593">
    <property type="entry name" value="AAA+_ATPase"/>
</dbReference>
<dbReference type="InterPro" id="IPR003959">
    <property type="entry name" value="ATPase_AAA_core"/>
</dbReference>
<accession>A0ABU5IB66</accession>
<dbReference type="RefSeq" id="WP_322464594.1">
    <property type="nucleotide sequence ID" value="NZ_JAXOJX010000004.1"/>
</dbReference>
<evidence type="ECO:0000313" key="2">
    <source>
        <dbReference type="EMBL" id="MDZ5455910.1"/>
    </source>
</evidence>
<reference evidence="2 3" key="1">
    <citation type="submission" date="2023-11" db="EMBL/GenBank/DDBJ databases">
        <title>Draft genome of Azohydromonas lata strain H1 (DSM1123), a polyhydroxyalkanoate producer.</title>
        <authorList>
            <person name="Traversa D."/>
            <person name="D'Addabbo P."/>
            <person name="Pazzani C."/>
            <person name="Manzari C."/>
            <person name="Chiara M."/>
            <person name="Scrascia M."/>
        </authorList>
    </citation>
    <scope>NUCLEOTIDE SEQUENCE [LARGE SCALE GENOMIC DNA]</scope>
    <source>
        <strain evidence="2 3">H1</strain>
    </source>
</reference>
<name>A0ABU5IB66_9BURK</name>
<feature type="domain" description="AAA+ ATPase" evidence="1">
    <location>
        <begin position="37"/>
        <end position="340"/>
    </location>
</feature>
<dbReference type="SUPFAM" id="SSF52540">
    <property type="entry name" value="P-loop containing nucleoside triphosphate hydrolases"/>
    <property type="match status" value="1"/>
</dbReference>
<comment type="caution">
    <text evidence="2">The sequence shown here is derived from an EMBL/GenBank/DDBJ whole genome shotgun (WGS) entry which is preliminary data.</text>
</comment>
<dbReference type="SMART" id="SM00382">
    <property type="entry name" value="AAA"/>
    <property type="match status" value="1"/>
</dbReference>
<dbReference type="Gene3D" id="3.40.50.300">
    <property type="entry name" value="P-loop containing nucleotide triphosphate hydrolases"/>
    <property type="match status" value="1"/>
</dbReference>
<dbReference type="Pfam" id="PF13304">
    <property type="entry name" value="AAA_21"/>
    <property type="match status" value="1"/>
</dbReference>
<dbReference type="PANTHER" id="PTHR40396:SF1">
    <property type="entry name" value="ATPASE AAA-TYPE CORE DOMAIN-CONTAINING PROTEIN"/>
    <property type="match status" value="1"/>
</dbReference>
<keyword evidence="2" id="KW-0067">ATP-binding</keyword>
<proteinExistence type="predicted"/>
<keyword evidence="2" id="KW-0547">Nucleotide-binding</keyword>
<gene>
    <name evidence="2" type="ORF">SM757_04940</name>
</gene>
<dbReference type="GO" id="GO:0005524">
    <property type="term" value="F:ATP binding"/>
    <property type="evidence" value="ECO:0007669"/>
    <property type="project" value="UniProtKB-KW"/>
</dbReference>
<dbReference type="PANTHER" id="PTHR40396">
    <property type="entry name" value="ATPASE-LIKE PROTEIN"/>
    <property type="match status" value="1"/>
</dbReference>